<dbReference type="CDD" id="cd09917">
    <property type="entry name" value="F-box_SF"/>
    <property type="match status" value="1"/>
</dbReference>
<sequence>MQFGNRKIIPSLPDVVLLRIFKHLSYKELCLAEVTCRRWQNLIHQKFRKQCTELVVEQMGYFHIEAALNVALERLTISCPFNSDEFLSGVMRRHHGWLRKLTCDVSFLANVGKLKLKKDTRKKFFTGCDNLWIVMLGCSDELLKEFAAIEEMLFLVSF</sequence>
<dbReference type="SUPFAM" id="SSF81383">
    <property type="entry name" value="F-box domain"/>
    <property type="match status" value="1"/>
</dbReference>
<reference evidence="3" key="1">
    <citation type="submission" date="2022-11" db="UniProtKB">
        <authorList>
            <consortium name="WormBaseParasite"/>
        </authorList>
    </citation>
    <scope>IDENTIFICATION</scope>
</reference>
<dbReference type="Proteomes" id="UP000887577">
    <property type="component" value="Unplaced"/>
</dbReference>
<name>A0A914XX75_9BILA</name>
<organism evidence="2 3">
    <name type="scientific">Panagrolaimus superbus</name>
    <dbReference type="NCBI Taxonomy" id="310955"/>
    <lineage>
        <taxon>Eukaryota</taxon>
        <taxon>Metazoa</taxon>
        <taxon>Ecdysozoa</taxon>
        <taxon>Nematoda</taxon>
        <taxon>Chromadorea</taxon>
        <taxon>Rhabditida</taxon>
        <taxon>Tylenchina</taxon>
        <taxon>Panagrolaimomorpha</taxon>
        <taxon>Panagrolaimoidea</taxon>
        <taxon>Panagrolaimidae</taxon>
        <taxon>Panagrolaimus</taxon>
    </lineage>
</organism>
<keyword evidence="2" id="KW-1185">Reference proteome</keyword>
<dbReference type="Pfam" id="PF12937">
    <property type="entry name" value="F-box-like"/>
    <property type="match status" value="1"/>
</dbReference>
<dbReference type="Gene3D" id="1.20.1280.50">
    <property type="match status" value="1"/>
</dbReference>
<accession>A0A914XX75</accession>
<dbReference type="AlphaFoldDB" id="A0A914XX75"/>
<dbReference type="PROSITE" id="PS50181">
    <property type="entry name" value="FBOX"/>
    <property type="match status" value="1"/>
</dbReference>
<evidence type="ECO:0000313" key="2">
    <source>
        <dbReference type="Proteomes" id="UP000887577"/>
    </source>
</evidence>
<evidence type="ECO:0000259" key="1">
    <source>
        <dbReference type="PROSITE" id="PS50181"/>
    </source>
</evidence>
<dbReference type="InterPro" id="IPR001810">
    <property type="entry name" value="F-box_dom"/>
</dbReference>
<dbReference type="InterPro" id="IPR036047">
    <property type="entry name" value="F-box-like_dom_sf"/>
</dbReference>
<proteinExistence type="predicted"/>
<dbReference type="WBParaSite" id="PSU_v2.g12548.t1">
    <property type="protein sequence ID" value="PSU_v2.g12548.t1"/>
    <property type="gene ID" value="PSU_v2.g12548"/>
</dbReference>
<evidence type="ECO:0000313" key="3">
    <source>
        <dbReference type="WBParaSite" id="PSU_v2.g12548.t1"/>
    </source>
</evidence>
<dbReference type="SMART" id="SM00256">
    <property type="entry name" value="FBOX"/>
    <property type="match status" value="1"/>
</dbReference>
<feature type="domain" description="F-box" evidence="1">
    <location>
        <begin position="6"/>
        <end position="50"/>
    </location>
</feature>
<protein>
    <submittedName>
        <fullName evidence="3">F-box domain-containing protein</fullName>
    </submittedName>
</protein>